<evidence type="ECO:0000313" key="8">
    <source>
        <dbReference type="Proteomes" id="UP001497512"/>
    </source>
</evidence>
<dbReference type="SMART" id="SM00360">
    <property type="entry name" value="RRM"/>
    <property type="match status" value="1"/>
</dbReference>
<evidence type="ECO:0000256" key="1">
    <source>
        <dbReference type="ARBA" id="ARBA00022737"/>
    </source>
</evidence>
<accession>A0ABP0UV26</accession>
<dbReference type="InterPro" id="IPR035979">
    <property type="entry name" value="RBD_domain_sf"/>
</dbReference>
<dbReference type="EMBL" id="OZ019899">
    <property type="protein sequence ID" value="CAK9231201.1"/>
    <property type="molecule type" value="Genomic_DNA"/>
</dbReference>
<keyword evidence="2 3" id="KW-0694">RNA-binding</keyword>
<evidence type="ECO:0000259" key="6">
    <source>
        <dbReference type="PROSITE" id="PS51644"/>
    </source>
</evidence>
<protein>
    <recommendedName>
        <fullName evidence="9">RRM domain-containing protein</fullName>
    </recommendedName>
</protein>
<dbReference type="InterPro" id="IPR025605">
    <property type="entry name" value="OST-HTH/LOTUS_dom"/>
</dbReference>
<dbReference type="InterPro" id="IPR012677">
    <property type="entry name" value="Nucleotide-bd_a/b_plait_sf"/>
</dbReference>
<dbReference type="InterPro" id="IPR013083">
    <property type="entry name" value="Znf_RING/FYVE/PHD"/>
</dbReference>
<feature type="domain" description="HTH OST-type" evidence="6">
    <location>
        <begin position="151"/>
        <end position="230"/>
    </location>
</feature>
<dbReference type="Pfam" id="PF00076">
    <property type="entry name" value="RRM_1"/>
    <property type="match status" value="1"/>
</dbReference>
<dbReference type="Pfam" id="PF12872">
    <property type="entry name" value="OST-HTH"/>
    <property type="match status" value="1"/>
</dbReference>
<dbReference type="PROSITE" id="PS51644">
    <property type="entry name" value="HTH_OST"/>
    <property type="match status" value="1"/>
</dbReference>
<gene>
    <name evidence="7" type="ORF">CSSPTR1EN2_LOCUS20380</name>
</gene>
<evidence type="ECO:0000259" key="5">
    <source>
        <dbReference type="PROSITE" id="PS50102"/>
    </source>
</evidence>
<dbReference type="PANTHER" id="PTHR48032">
    <property type="entry name" value="RNA-BINDING PROTEIN MUSASHI HOMOLOG RBP6"/>
    <property type="match status" value="1"/>
</dbReference>
<keyword evidence="8" id="KW-1185">Reference proteome</keyword>
<dbReference type="InterPro" id="IPR041966">
    <property type="entry name" value="LOTUS-like"/>
</dbReference>
<name>A0ABP0UV26_9BRYO</name>
<sequence>MLRSRQIMLSFLHCSCQLLGDPQRVTEDLSKKIFVGGLSPSVESDDLWDFFEEKYGPVLDAVVIGSQSGDHLQSRGFGFVTFKHVESVAAAVEAHYINIFGKKVEIKSAVPRSELPALDSARSDSNVQEQYSPLPADKMSEGSTPSWLIKFRQWLPTFLAGVSTRLNEGEWYPLSSLKGDFRATCGLELDHLALGYEKLSDFIRSLPEVCRMKIVPVGRGPATHMVLLPALTRPTPNFSQRPAVIGIQVPQGPCSQRTEVRTPARLPVTPEQEPTTPDHQLPAPLKPFAAFSHSFPSFLPDTPYSIWGPNVQDNRAKEVYNHQEFAQSILPLYGIPSGLPPALGQGYSGREGMCGLCSVRQALWVAVPCGHYGLCAACKDSLRQRNHAPTQCFLCYGYVERWIALH</sequence>
<keyword evidence="1" id="KW-0677">Repeat</keyword>
<feature type="region of interest" description="Disordered" evidence="4">
    <location>
        <begin position="119"/>
        <end position="140"/>
    </location>
</feature>
<evidence type="ECO:0008006" key="9">
    <source>
        <dbReference type="Google" id="ProtNLM"/>
    </source>
</evidence>
<dbReference type="PROSITE" id="PS50102">
    <property type="entry name" value="RRM"/>
    <property type="match status" value="1"/>
</dbReference>
<dbReference type="Gene3D" id="3.30.40.10">
    <property type="entry name" value="Zinc/RING finger domain, C3HC4 (zinc finger)"/>
    <property type="match status" value="1"/>
</dbReference>
<dbReference type="CDD" id="cd08824">
    <property type="entry name" value="LOTUS"/>
    <property type="match status" value="1"/>
</dbReference>
<feature type="domain" description="RRM" evidence="5">
    <location>
        <begin position="31"/>
        <end position="111"/>
    </location>
</feature>
<dbReference type="Gene3D" id="3.30.70.330">
    <property type="match status" value="1"/>
</dbReference>
<dbReference type="Gene3D" id="3.30.420.610">
    <property type="entry name" value="LOTUS domain-like"/>
    <property type="match status" value="1"/>
</dbReference>
<reference evidence="7" key="1">
    <citation type="submission" date="2024-02" db="EMBL/GenBank/DDBJ databases">
        <authorList>
            <consortium name="ELIXIR-Norway"/>
            <consortium name="Elixir Norway"/>
        </authorList>
    </citation>
    <scope>NUCLEOTIDE SEQUENCE</scope>
</reference>
<dbReference type="Proteomes" id="UP001497512">
    <property type="component" value="Chromosome 7"/>
</dbReference>
<dbReference type="PANTHER" id="PTHR48032:SF6">
    <property type="entry name" value="RNA-BINDING (RRM_RBD_RNP MOTIFS) FAMILY PROTEIN"/>
    <property type="match status" value="1"/>
</dbReference>
<dbReference type="Pfam" id="PF13920">
    <property type="entry name" value="zf-C3HC4_3"/>
    <property type="match status" value="1"/>
</dbReference>
<dbReference type="SUPFAM" id="SSF54928">
    <property type="entry name" value="RNA-binding domain, RBD"/>
    <property type="match status" value="1"/>
</dbReference>
<evidence type="ECO:0000256" key="2">
    <source>
        <dbReference type="ARBA" id="ARBA00022884"/>
    </source>
</evidence>
<proteinExistence type="predicted"/>
<organism evidence="7 8">
    <name type="scientific">Sphagnum troendelagicum</name>
    <dbReference type="NCBI Taxonomy" id="128251"/>
    <lineage>
        <taxon>Eukaryota</taxon>
        <taxon>Viridiplantae</taxon>
        <taxon>Streptophyta</taxon>
        <taxon>Embryophyta</taxon>
        <taxon>Bryophyta</taxon>
        <taxon>Sphagnophytina</taxon>
        <taxon>Sphagnopsida</taxon>
        <taxon>Sphagnales</taxon>
        <taxon>Sphagnaceae</taxon>
        <taxon>Sphagnum</taxon>
    </lineage>
</organism>
<evidence type="ECO:0000256" key="4">
    <source>
        <dbReference type="SAM" id="MobiDB-lite"/>
    </source>
</evidence>
<dbReference type="InterPro" id="IPR000504">
    <property type="entry name" value="RRM_dom"/>
</dbReference>
<evidence type="ECO:0000256" key="3">
    <source>
        <dbReference type="PROSITE-ProRule" id="PRU00176"/>
    </source>
</evidence>
<evidence type="ECO:0000313" key="7">
    <source>
        <dbReference type="EMBL" id="CAK9231201.1"/>
    </source>
</evidence>